<dbReference type="EMBL" id="LWMH01000001">
    <property type="protein sequence ID" value="KZS47036.1"/>
    <property type="molecule type" value="Genomic_DNA"/>
</dbReference>
<feature type="binding site" evidence="3">
    <location>
        <position position="148"/>
    </location>
    <ligand>
        <name>Mn(2+)</name>
        <dbReference type="ChEBI" id="CHEBI:29035"/>
        <label>1</label>
    </ligand>
</feature>
<keyword evidence="2" id="KW-0378">Hydrolase</keyword>
<sequence length="331" mass="36842">MNYIYGNTPCYLGAKNMVTNPDVDDIDVIVYGIPWEGAVTWGDLTSCELGPKMIRLSSARYSGYLPELNHLNVLDYIKLGDMGDVDVVPSNVKQTMDRISSFANKVWGLNKFPVALGGDHSITYPILKALTENIKGSVGVIHIDAHYDNNQDYNGDLYGRSSPFARIYELDGVDNKSIVHFGIHGPRNKAENGRLAHKVGATTVTINDIRLRVNELPKLVKEVYDIAKSQNDYVYLSICSDILDHAFNPGGPVDCNGLTPHELLTVVYEICKLGVVGMDFVEVYPNQDNTNYSSHLVTSVLLYAFAGLICNREKDANDQKNYPTDMFTYTR</sequence>
<keyword evidence="6" id="KW-1185">Reference proteome</keyword>
<dbReference type="RefSeq" id="WP_063478618.1">
    <property type="nucleotide sequence ID" value="NZ_CP147845.1"/>
</dbReference>
<dbReference type="Gene3D" id="3.40.800.10">
    <property type="entry name" value="Ureohydrolase domain"/>
    <property type="match status" value="1"/>
</dbReference>
<dbReference type="Proteomes" id="UP000076796">
    <property type="component" value="Unassembled WGS sequence"/>
</dbReference>
<dbReference type="GO" id="GO:0033389">
    <property type="term" value="P:putrescine biosynthetic process from arginine, via agmatine"/>
    <property type="evidence" value="ECO:0007669"/>
    <property type="project" value="TreeGrafter"/>
</dbReference>
<proteinExistence type="inferred from homology"/>
<dbReference type="PANTHER" id="PTHR11358">
    <property type="entry name" value="ARGINASE/AGMATINASE"/>
    <property type="match status" value="1"/>
</dbReference>
<comment type="caution">
    <text evidence="5">The sequence shown here is derived from an EMBL/GenBank/DDBJ whole genome shotgun (WGS) entry which is preliminary data.</text>
</comment>
<gene>
    <name evidence="5" type="ORF">AWU65_14435</name>
</gene>
<comment type="cofactor">
    <cofactor evidence="3">
        <name>Mn(2+)</name>
        <dbReference type="ChEBI" id="CHEBI:29035"/>
    </cofactor>
    <text evidence="3">Binds 2 manganese ions per subunit.</text>
</comment>
<dbReference type="PROSITE" id="PS51409">
    <property type="entry name" value="ARGINASE_2"/>
    <property type="match status" value="1"/>
</dbReference>
<feature type="binding site" evidence="3">
    <location>
        <position position="120"/>
    </location>
    <ligand>
        <name>Mn(2+)</name>
        <dbReference type="ChEBI" id="CHEBI:29035"/>
        <label>1</label>
    </ligand>
</feature>
<evidence type="ECO:0000313" key="6">
    <source>
        <dbReference type="Proteomes" id="UP000076796"/>
    </source>
</evidence>
<dbReference type="PIRSF" id="PIRSF036979">
    <property type="entry name" value="Arginase"/>
    <property type="match status" value="1"/>
</dbReference>
<evidence type="ECO:0000313" key="5">
    <source>
        <dbReference type="EMBL" id="KZS47036.1"/>
    </source>
</evidence>
<dbReference type="InterPro" id="IPR023696">
    <property type="entry name" value="Ureohydrolase_dom_sf"/>
</dbReference>
<dbReference type="CDD" id="cd09990">
    <property type="entry name" value="Agmatinase-like"/>
    <property type="match status" value="1"/>
</dbReference>
<dbReference type="GO" id="GO:0046872">
    <property type="term" value="F:metal ion binding"/>
    <property type="evidence" value="ECO:0007669"/>
    <property type="project" value="UniProtKB-KW"/>
</dbReference>
<comment type="similarity">
    <text evidence="4">Belongs to the arginase family.</text>
</comment>
<dbReference type="GO" id="GO:0008783">
    <property type="term" value="F:agmatinase activity"/>
    <property type="evidence" value="ECO:0007669"/>
    <property type="project" value="TreeGrafter"/>
</dbReference>
<evidence type="ECO:0000256" key="4">
    <source>
        <dbReference type="PROSITE-ProRule" id="PRU00742"/>
    </source>
</evidence>
<dbReference type="GeneID" id="97557584"/>
<evidence type="ECO:0000256" key="3">
    <source>
        <dbReference type="PIRSR" id="PIRSR036979-1"/>
    </source>
</evidence>
<accession>A0A163K7I2</accession>
<dbReference type="PANTHER" id="PTHR11358:SF26">
    <property type="entry name" value="GUANIDINO ACID HYDROLASE, MITOCHONDRIAL"/>
    <property type="match status" value="1"/>
</dbReference>
<dbReference type="InterPro" id="IPR006035">
    <property type="entry name" value="Ureohydrolase"/>
</dbReference>
<keyword evidence="1 3" id="KW-0479">Metal-binding</keyword>
<evidence type="ECO:0000256" key="2">
    <source>
        <dbReference type="ARBA" id="ARBA00022801"/>
    </source>
</evidence>
<evidence type="ECO:0000256" key="1">
    <source>
        <dbReference type="ARBA" id="ARBA00022723"/>
    </source>
</evidence>
<protein>
    <submittedName>
        <fullName evidence="5">Agmatinase</fullName>
    </submittedName>
</protein>
<dbReference type="Pfam" id="PF00491">
    <property type="entry name" value="Arginase"/>
    <property type="match status" value="1"/>
</dbReference>
<dbReference type="OrthoDB" id="9788689at2"/>
<dbReference type="SUPFAM" id="SSF52768">
    <property type="entry name" value="Arginase/deacetylase"/>
    <property type="match status" value="1"/>
</dbReference>
<feature type="binding site" evidence="3">
    <location>
        <position position="239"/>
    </location>
    <ligand>
        <name>Mn(2+)</name>
        <dbReference type="ChEBI" id="CHEBI:29035"/>
        <label>1</label>
    </ligand>
</feature>
<keyword evidence="3" id="KW-0464">Manganese</keyword>
<feature type="binding site" evidence="3">
    <location>
        <position position="144"/>
    </location>
    <ligand>
        <name>Mn(2+)</name>
        <dbReference type="ChEBI" id="CHEBI:29035"/>
        <label>1</label>
    </ligand>
</feature>
<dbReference type="AlphaFoldDB" id="A0A163K7I2"/>
<name>A0A163K7I2_9BACL</name>
<feature type="binding site" evidence="3">
    <location>
        <position position="146"/>
    </location>
    <ligand>
        <name>Mn(2+)</name>
        <dbReference type="ChEBI" id="CHEBI:29035"/>
        <label>1</label>
    </ligand>
</feature>
<organism evidence="5 6">
    <name type="scientific">Paenibacillus glucanolyticus</name>
    <dbReference type="NCBI Taxonomy" id="59843"/>
    <lineage>
        <taxon>Bacteria</taxon>
        <taxon>Bacillati</taxon>
        <taxon>Bacillota</taxon>
        <taxon>Bacilli</taxon>
        <taxon>Bacillales</taxon>
        <taxon>Paenibacillaceae</taxon>
        <taxon>Paenibacillus</taxon>
    </lineage>
</organism>
<reference evidence="5" key="1">
    <citation type="journal article" date="2016" name="Genome Announc.">
        <title>Draft genomes of two strains of Paenibacillus glucanolyticus with capability to degrade lignocellulose.</title>
        <authorList>
            <person name="Mathews S.L."/>
            <person name="Pawlak J."/>
            <person name="Grunden A.M."/>
        </authorList>
    </citation>
    <scope>NUCLEOTIDE SEQUENCE [LARGE SCALE GENOMIC DNA]</scope>
    <source>
        <strain evidence="5">SLM1</strain>
    </source>
</reference>
<feature type="binding site" evidence="3">
    <location>
        <position position="241"/>
    </location>
    <ligand>
        <name>Mn(2+)</name>
        <dbReference type="ChEBI" id="CHEBI:29035"/>
        <label>1</label>
    </ligand>
</feature>